<dbReference type="Proteomes" id="UP000824890">
    <property type="component" value="Unassembled WGS sequence"/>
</dbReference>
<dbReference type="PANTHER" id="PTHR34367:SF8">
    <property type="entry name" value="BNACNNG25400D PROTEIN"/>
    <property type="match status" value="1"/>
</dbReference>
<evidence type="ECO:0000313" key="2">
    <source>
        <dbReference type="EMBL" id="KAH0901780.1"/>
    </source>
</evidence>
<dbReference type="EMBL" id="JAGKQM010000011">
    <property type="protein sequence ID" value="KAH0901780.1"/>
    <property type="molecule type" value="Genomic_DNA"/>
</dbReference>
<name>A0ABQ8BC04_BRANA</name>
<evidence type="ECO:0000313" key="3">
    <source>
        <dbReference type="Proteomes" id="UP000824890"/>
    </source>
</evidence>
<dbReference type="PANTHER" id="PTHR34367">
    <property type="entry name" value="OS02G0734667 PROTEIN"/>
    <property type="match status" value="1"/>
</dbReference>
<feature type="compositionally biased region" description="Low complexity" evidence="1">
    <location>
        <begin position="89"/>
        <end position="107"/>
    </location>
</feature>
<gene>
    <name evidence="2" type="ORF">HID58_041283</name>
</gene>
<organism evidence="2 3">
    <name type="scientific">Brassica napus</name>
    <name type="common">Rape</name>
    <dbReference type="NCBI Taxonomy" id="3708"/>
    <lineage>
        <taxon>Eukaryota</taxon>
        <taxon>Viridiplantae</taxon>
        <taxon>Streptophyta</taxon>
        <taxon>Embryophyta</taxon>
        <taxon>Tracheophyta</taxon>
        <taxon>Spermatophyta</taxon>
        <taxon>Magnoliopsida</taxon>
        <taxon>eudicotyledons</taxon>
        <taxon>Gunneridae</taxon>
        <taxon>Pentapetalae</taxon>
        <taxon>rosids</taxon>
        <taxon>malvids</taxon>
        <taxon>Brassicales</taxon>
        <taxon>Brassicaceae</taxon>
        <taxon>Brassiceae</taxon>
        <taxon>Brassica</taxon>
    </lineage>
</organism>
<feature type="compositionally biased region" description="Polar residues" evidence="1">
    <location>
        <begin position="20"/>
        <end position="29"/>
    </location>
</feature>
<proteinExistence type="predicted"/>
<dbReference type="InterPro" id="IPR040412">
    <property type="entry name" value="At1g65710-like"/>
</dbReference>
<keyword evidence="3" id="KW-1185">Reference proteome</keyword>
<evidence type="ECO:0000256" key="1">
    <source>
        <dbReference type="SAM" id="MobiDB-lite"/>
    </source>
</evidence>
<accession>A0ABQ8BC04</accession>
<protein>
    <submittedName>
        <fullName evidence="2">Uncharacterized protein</fullName>
    </submittedName>
</protein>
<feature type="non-terminal residue" evidence="2">
    <location>
        <position position="1"/>
    </location>
</feature>
<feature type="region of interest" description="Disordered" evidence="1">
    <location>
        <begin position="1"/>
        <end position="127"/>
    </location>
</feature>
<comment type="caution">
    <text evidence="2">The sequence shown here is derived from an EMBL/GenBank/DDBJ whole genome shotgun (WGS) entry which is preliminary data.</text>
</comment>
<sequence length="289" mass="32150">KLEAEESKPKMGNKRLKQELTWTARTATQKKPMRKTEERKKKPSGGFISSSAAAESRVGSGRDGLRAAERGSGSRRVSRSPERRSETTNPNNGIGSSVNSSNNNNIPAKFVSVPATGKEKRSSNNNADASIKRVAVKRNVASPSRLQERRLLELSLQRELSTTPKVSYTSAPFGDYIASPLLLNIHGYKKLFLQTRVMYSILIHLNGQCVSEGGSKKSAENGFMTGGGCNSSSSRVGRQTWSKLWSRSWNAALETNQCWVDKECLKHLKRSKSQDSYTTEEVRHKSWKW</sequence>
<reference evidence="2 3" key="1">
    <citation type="submission" date="2021-05" db="EMBL/GenBank/DDBJ databases">
        <title>Genome Assembly of Synthetic Allotetraploid Brassica napus Reveals Homoeologous Exchanges between Subgenomes.</title>
        <authorList>
            <person name="Davis J.T."/>
        </authorList>
    </citation>
    <scope>NUCLEOTIDE SEQUENCE [LARGE SCALE GENOMIC DNA]</scope>
    <source>
        <strain evidence="3">cv. Da-Ae</strain>
        <tissue evidence="2">Seedling</tissue>
    </source>
</reference>